<evidence type="ECO:0000313" key="1">
    <source>
        <dbReference type="EMBL" id="GAI80025.1"/>
    </source>
</evidence>
<reference evidence="1" key="1">
    <citation type="journal article" date="2014" name="Front. Microbiol.">
        <title>High frequency of phylogenetically diverse reductive dehalogenase-homologous genes in deep subseafloor sedimentary metagenomes.</title>
        <authorList>
            <person name="Kawai M."/>
            <person name="Futagami T."/>
            <person name="Toyoda A."/>
            <person name="Takaki Y."/>
            <person name="Nishi S."/>
            <person name="Hori S."/>
            <person name="Arai W."/>
            <person name="Tsubouchi T."/>
            <person name="Morono Y."/>
            <person name="Uchiyama I."/>
            <person name="Ito T."/>
            <person name="Fujiyama A."/>
            <person name="Inagaki F."/>
            <person name="Takami H."/>
        </authorList>
    </citation>
    <scope>NUCLEOTIDE SEQUENCE</scope>
    <source>
        <strain evidence="1">Expedition CK06-06</strain>
    </source>
</reference>
<accession>X1SXH3</accession>
<proteinExistence type="predicted"/>
<dbReference type="EMBL" id="BARW01013448">
    <property type="protein sequence ID" value="GAI80025.1"/>
    <property type="molecule type" value="Genomic_DNA"/>
</dbReference>
<comment type="caution">
    <text evidence="1">The sequence shown here is derived from an EMBL/GenBank/DDBJ whole genome shotgun (WGS) entry which is preliminary data.</text>
</comment>
<name>X1SXH3_9ZZZZ</name>
<gene>
    <name evidence="1" type="ORF">S12H4_24646</name>
</gene>
<organism evidence="1">
    <name type="scientific">marine sediment metagenome</name>
    <dbReference type="NCBI Taxonomy" id="412755"/>
    <lineage>
        <taxon>unclassified sequences</taxon>
        <taxon>metagenomes</taxon>
        <taxon>ecological metagenomes</taxon>
    </lineage>
</organism>
<protein>
    <submittedName>
        <fullName evidence="1">Uncharacterized protein</fullName>
    </submittedName>
</protein>
<sequence>MSKEERVKEIWKAIKLLGWTAVALRARSPEDRAIFDELGQEFLTENKAQQDKILEKHHIKF</sequence>
<dbReference type="AlphaFoldDB" id="X1SXH3"/>